<proteinExistence type="predicted"/>
<sequence length="135" mass="15711">MKSALIYSAAFWLSLGTANAEEKPSEADFLHSTFEAYISYSADLKACNPTYQPPEREIRELAYKIANYKMRHEIKFSYKDEIVYRKTLWRQGLEQLNSEVERWKKGCTSPGRDSPEGLLHIARQYADLIRLISKQ</sequence>
<feature type="signal peptide" evidence="1">
    <location>
        <begin position="1"/>
        <end position="20"/>
    </location>
</feature>
<evidence type="ECO:0008006" key="4">
    <source>
        <dbReference type="Google" id="ProtNLM"/>
    </source>
</evidence>
<organism evidence="2 3">
    <name type="scientific">Litorisediminicola beolgyonensis</name>
    <dbReference type="NCBI Taxonomy" id="1173614"/>
    <lineage>
        <taxon>Bacteria</taxon>
        <taxon>Pseudomonadati</taxon>
        <taxon>Pseudomonadota</taxon>
        <taxon>Alphaproteobacteria</taxon>
        <taxon>Rhodobacterales</taxon>
        <taxon>Paracoccaceae</taxon>
        <taxon>Litorisediminicola</taxon>
    </lineage>
</organism>
<gene>
    <name evidence="2" type="ORF">ACFQ4E_10855</name>
</gene>
<keyword evidence="3" id="KW-1185">Reference proteome</keyword>
<evidence type="ECO:0000313" key="3">
    <source>
        <dbReference type="Proteomes" id="UP001597135"/>
    </source>
</evidence>
<dbReference type="RefSeq" id="WP_386803412.1">
    <property type="nucleotide sequence ID" value="NZ_JBHTMU010000016.1"/>
</dbReference>
<dbReference type="EMBL" id="JBHTMU010000016">
    <property type="protein sequence ID" value="MFD1342920.1"/>
    <property type="molecule type" value="Genomic_DNA"/>
</dbReference>
<dbReference type="Proteomes" id="UP001597135">
    <property type="component" value="Unassembled WGS sequence"/>
</dbReference>
<evidence type="ECO:0000313" key="2">
    <source>
        <dbReference type="EMBL" id="MFD1342920.1"/>
    </source>
</evidence>
<accession>A0ABW3ZIC7</accession>
<evidence type="ECO:0000256" key="1">
    <source>
        <dbReference type="SAM" id="SignalP"/>
    </source>
</evidence>
<protein>
    <recommendedName>
        <fullName evidence="4">Lysozyme inhibitor LprI N-terminal domain-containing protein</fullName>
    </recommendedName>
</protein>
<keyword evidence="1" id="KW-0732">Signal</keyword>
<reference evidence="3" key="1">
    <citation type="journal article" date="2019" name="Int. J. Syst. Evol. Microbiol.">
        <title>The Global Catalogue of Microorganisms (GCM) 10K type strain sequencing project: providing services to taxonomists for standard genome sequencing and annotation.</title>
        <authorList>
            <consortium name="The Broad Institute Genomics Platform"/>
            <consortium name="The Broad Institute Genome Sequencing Center for Infectious Disease"/>
            <person name="Wu L."/>
            <person name="Ma J."/>
        </authorList>
    </citation>
    <scope>NUCLEOTIDE SEQUENCE [LARGE SCALE GENOMIC DNA]</scope>
    <source>
        <strain evidence="3">CCUG 62953</strain>
    </source>
</reference>
<feature type="chain" id="PRO_5045339750" description="Lysozyme inhibitor LprI N-terminal domain-containing protein" evidence="1">
    <location>
        <begin position="21"/>
        <end position="135"/>
    </location>
</feature>
<comment type="caution">
    <text evidence="2">The sequence shown here is derived from an EMBL/GenBank/DDBJ whole genome shotgun (WGS) entry which is preliminary data.</text>
</comment>
<name>A0ABW3ZIC7_9RHOB</name>